<reference evidence="1 2" key="2">
    <citation type="submission" date="2018-11" db="EMBL/GenBank/DDBJ databases">
        <authorList>
            <consortium name="Pathogen Informatics"/>
        </authorList>
    </citation>
    <scope>NUCLEOTIDE SEQUENCE [LARGE SCALE GENOMIC DNA]</scope>
    <source>
        <strain evidence="1 2">MHpl1</strain>
    </source>
</reference>
<dbReference type="WBParaSite" id="HPLM_0001628901-mRNA-1">
    <property type="protein sequence ID" value="HPLM_0001628901-mRNA-1"/>
    <property type="gene ID" value="HPLM_0001628901"/>
</dbReference>
<proteinExistence type="predicted"/>
<evidence type="ECO:0000313" key="1">
    <source>
        <dbReference type="EMBL" id="VDO59350.1"/>
    </source>
</evidence>
<dbReference type="AlphaFoldDB" id="A0A0N4WWY2"/>
<dbReference type="OrthoDB" id="5877084at2759"/>
<accession>A0A0N4WWY2</accession>
<evidence type="ECO:0000313" key="2">
    <source>
        <dbReference type="Proteomes" id="UP000268014"/>
    </source>
</evidence>
<name>A0A0N4WWY2_HAEPC</name>
<gene>
    <name evidence="1" type="ORF">HPLM_LOCUS16281</name>
</gene>
<dbReference type="EMBL" id="UZAF01019348">
    <property type="protein sequence ID" value="VDO59350.1"/>
    <property type="molecule type" value="Genomic_DNA"/>
</dbReference>
<reference evidence="3" key="1">
    <citation type="submission" date="2017-02" db="UniProtKB">
        <authorList>
            <consortium name="WormBaseParasite"/>
        </authorList>
    </citation>
    <scope>IDENTIFICATION</scope>
</reference>
<organism evidence="3">
    <name type="scientific">Haemonchus placei</name>
    <name type="common">Barber's pole worm</name>
    <dbReference type="NCBI Taxonomy" id="6290"/>
    <lineage>
        <taxon>Eukaryota</taxon>
        <taxon>Metazoa</taxon>
        <taxon>Ecdysozoa</taxon>
        <taxon>Nematoda</taxon>
        <taxon>Chromadorea</taxon>
        <taxon>Rhabditida</taxon>
        <taxon>Rhabditina</taxon>
        <taxon>Rhabditomorpha</taxon>
        <taxon>Strongyloidea</taxon>
        <taxon>Trichostrongylidae</taxon>
        <taxon>Haemonchus</taxon>
    </lineage>
</organism>
<sequence length="116" mass="12369">MYMKLPREEQLSQNPKLVNPCEGPHRVLDTSECSAPGAETLVRVPFDMVVKLPAENADHDGPPAESETTVRLRAVRSSGLCGIANADAPDGQIKTCGRYVSAHQCGFHPGAGMLGI</sequence>
<evidence type="ECO:0000313" key="3">
    <source>
        <dbReference type="WBParaSite" id="HPLM_0001628901-mRNA-1"/>
    </source>
</evidence>
<dbReference type="Proteomes" id="UP000268014">
    <property type="component" value="Unassembled WGS sequence"/>
</dbReference>
<protein>
    <submittedName>
        <fullName evidence="1 3">Uncharacterized protein</fullName>
    </submittedName>
</protein>
<keyword evidence="2" id="KW-1185">Reference proteome</keyword>